<keyword evidence="1" id="KW-1133">Transmembrane helix</keyword>
<dbReference type="Proteomes" id="UP000824221">
    <property type="component" value="Unassembled WGS sequence"/>
</dbReference>
<feature type="transmembrane region" description="Helical" evidence="1">
    <location>
        <begin position="90"/>
        <end position="115"/>
    </location>
</feature>
<accession>A0A9D2KGA1</accession>
<evidence type="ECO:0000313" key="2">
    <source>
        <dbReference type="EMBL" id="HJA03121.1"/>
    </source>
</evidence>
<organism evidence="2 3">
    <name type="scientific">Candidatus Gallimonas gallistercoris</name>
    <dbReference type="NCBI Taxonomy" id="2838602"/>
    <lineage>
        <taxon>Bacteria</taxon>
        <taxon>Bacillati</taxon>
        <taxon>Bacillota</taxon>
        <taxon>Clostridia</taxon>
        <taxon>Candidatus Gallimonas</taxon>
    </lineage>
</organism>
<comment type="caution">
    <text evidence="2">The sequence shown here is derived from an EMBL/GenBank/DDBJ whole genome shotgun (WGS) entry which is preliminary data.</text>
</comment>
<keyword evidence="1" id="KW-0812">Transmembrane</keyword>
<gene>
    <name evidence="2" type="ORF">H9797_07095</name>
</gene>
<sequence>MCSYQVCRRNDRTVCFLGCWQKAVFTARYTLLCFNSLGRPIAFYRISEKFIGGRRYTRTVPLPYATAYVGFSLERADGKRIGRAFSPSPFYLIWLSLFLVGLAGLVGYLFFLAVHFSEAVFHTASDLPLGSILTAISCAIVFLPLAVEGARMLFGLLQDRLPLQRYLSVGAAFCRKTKERAQTLFVPVRAVFEGARNWARGILYRCMNLWSLVKQTCGRIPRGMKGQRRGA</sequence>
<reference evidence="2" key="1">
    <citation type="journal article" date="2021" name="PeerJ">
        <title>Extensive microbial diversity within the chicken gut microbiome revealed by metagenomics and culture.</title>
        <authorList>
            <person name="Gilroy R."/>
            <person name="Ravi A."/>
            <person name="Getino M."/>
            <person name="Pursley I."/>
            <person name="Horton D.L."/>
            <person name="Alikhan N.F."/>
            <person name="Baker D."/>
            <person name="Gharbi K."/>
            <person name="Hall N."/>
            <person name="Watson M."/>
            <person name="Adriaenssens E.M."/>
            <person name="Foster-Nyarko E."/>
            <person name="Jarju S."/>
            <person name="Secka A."/>
            <person name="Antonio M."/>
            <person name="Oren A."/>
            <person name="Chaudhuri R.R."/>
            <person name="La Ragione R."/>
            <person name="Hildebrand F."/>
            <person name="Pallen M.J."/>
        </authorList>
    </citation>
    <scope>NUCLEOTIDE SEQUENCE</scope>
    <source>
        <strain evidence="2">CHK156-179</strain>
    </source>
</reference>
<reference evidence="2" key="2">
    <citation type="submission" date="2021-04" db="EMBL/GenBank/DDBJ databases">
        <authorList>
            <person name="Gilroy R."/>
        </authorList>
    </citation>
    <scope>NUCLEOTIDE SEQUENCE</scope>
    <source>
        <strain evidence="2">CHK156-179</strain>
    </source>
</reference>
<name>A0A9D2KGA1_9FIRM</name>
<evidence type="ECO:0000256" key="1">
    <source>
        <dbReference type="SAM" id="Phobius"/>
    </source>
</evidence>
<proteinExistence type="predicted"/>
<evidence type="ECO:0000313" key="3">
    <source>
        <dbReference type="Proteomes" id="UP000824221"/>
    </source>
</evidence>
<keyword evidence="1" id="KW-0472">Membrane</keyword>
<dbReference type="EMBL" id="DXAJ01000104">
    <property type="protein sequence ID" value="HJA03121.1"/>
    <property type="molecule type" value="Genomic_DNA"/>
</dbReference>
<protein>
    <submittedName>
        <fullName evidence="2">Uncharacterized protein</fullName>
    </submittedName>
</protein>
<dbReference type="AlphaFoldDB" id="A0A9D2KGA1"/>
<feature type="transmembrane region" description="Helical" evidence="1">
    <location>
        <begin position="127"/>
        <end position="147"/>
    </location>
</feature>